<evidence type="ECO:0000256" key="1">
    <source>
        <dbReference type="ARBA" id="ARBA00022448"/>
    </source>
</evidence>
<dbReference type="STRING" id="3983.A0A2C9WD68"/>
<keyword evidence="3" id="KW-0732">Signal</keyword>
<keyword evidence="6" id="KW-1185">Reference proteome</keyword>
<evidence type="ECO:0000259" key="4">
    <source>
        <dbReference type="SMART" id="SM00499"/>
    </source>
</evidence>
<dbReference type="InterPro" id="IPR036312">
    <property type="entry name" value="Bifun_inhib/LTP/seed_sf"/>
</dbReference>
<sequence>MKNMYYFYLCMAVILMVSMETQVARAVTCSPSEVTICLPAVAMAMLPTTACCRKVREQRPCLCGYLKDPNQKQFLSSVGDRRVARACGVPYPTC</sequence>
<dbReference type="CDD" id="cd01959">
    <property type="entry name" value="nsLTP2"/>
    <property type="match status" value="1"/>
</dbReference>
<dbReference type="GO" id="GO:0008289">
    <property type="term" value="F:lipid binding"/>
    <property type="evidence" value="ECO:0007669"/>
    <property type="project" value="UniProtKB-KW"/>
</dbReference>
<gene>
    <name evidence="5" type="ORF">MANES_02G071000v8</name>
</gene>
<keyword evidence="2" id="KW-0446">Lipid-binding</keyword>
<dbReference type="SMART" id="SM00499">
    <property type="entry name" value="AAI"/>
    <property type="match status" value="1"/>
</dbReference>
<dbReference type="Gramene" id="Manes.02G071000.1.v8.1">
    <property type="protein sequence ID" value="Manes.02G071000.1.v8.1.CDS.1"/>
    <property type="gene ID" value="Manes.02G071000.v8.1"/>
</dbReference>
<accession>A0A2C9WD68</accession>
<feature type="chain" id="PRO_5012677463" description="Bifunctional inhibitor/plant lipid transfer protein/seed storage helical domain-containing protein" evidence="3">
    <location>
        <begin position="27"/>
        <end position="94"/>
    </location>
</feature>
<dbReference type="GO" id="GO:0006869">
    <property type="term" value="P:lipid transport"/>
    <property type="evidence" value="ECO:0007669"/>
    <property type="project" value="InterPro"/>
</dbReference>
<keyword evidence="1" id="KW-0813">Transport</keyword>
<evidence type="ECO:0000256" key="3">
    <source>
        <dbReference type="SAM" id="SignalP"/>
    </source>
</evidence>
<dbReference type="OMA" id="PRSKECC"/>
<dbReference type="SUPFAM" id="SSF47699">
    <property type="entry name" value="Bifunctional inhibitor/lipid-transfer protein/seed storage 2S albumin"/>
    <property type="match status" value="1"/>
</dbReference>
<dbReference type="Gene3D" id="1.10.110.10">
    <property type="entry name" value="Plant lipid-transfer and hydrophobic proteins"/>
    <property type="match status" value="1"/>
</dbReference>
<name>A0A2C9WD68_MANES</name>
<reference evidence="6" key="1">
    <citation type="journal article" date="2016" name="Nat. Biotechnol.">
        <title>Sequencing wild and cultivated cassava and related species reveals extensive interspecific hybridization and genetic diversity.</title>
        <authorList>
            <person name="Bredeson J.V."/>
            <person name="Lyons J.B."/>
            <person name="Prochnik S.E."/>
            <person name="Wu G.A."/>
            <person name="Ha C.M."/>
            <person name="Edsinger-Gonzales E."/>
            <person name="Grimwood J."/>
            <person name="Schmutz J."/>
            <person name="Rabbi I.Y."/>
            <person name="Egesi C."/>
            <person name="Nauluvula P."/>
            <person name="Lebot V."/>
            <person name="Ndunguru J."/>
            <person name="Mkamilo G."/>
            <person name="Bart R.S."/>
            <person name="Setter T.L."/>
            <person name="Gleadow R.M."/>
            <person name="Kulakow P."/>
            <person name="Ferguson M.E."/>
            <person name="Rounsley S."/>
            <person name="Rokhsar D.S."/>
        </authorList>
    </citation>
    <scope>NUCLEOTIDE SEQUENCE [LARGE SCALE GENOMIC DNA]</scope>
    <source>
        <strain evidence="6">cv. AM560-2</strain>
    </source>
</reference>
<organism evidence="5 6">
    <name type="scientific">Manihot esculenta</name>
    <name type="common">Cassava</name>
    <name type="synonym">Jatropha manihot</name>
    <dbReference type="NCBI Taxonomy" id="3983"/>
    <lineage>
        <taxon>Eukaryota</taxon>
        <taxon>Viridiplantae</taxon>
        <taxon>Streptophyta</taxon>
        <taxon>Embryophyta</taxon>
        <taxon>Tracheophyta</taxon>
        <taxon>Spermatophyta</taxon>
        <taxon>Magnoliopsida</taxon>
        <taxon>eudicotyledons</taxon>
        <taxon>Gunneridae</taxon>
        <taxon>Pentapetalae</taxon>
        <taxon>rosids</taxon>
        <taxon>fabids</taxon>
        <taxon>Malpighiales</taxon>
        <taxon>Euphorbiaceae</taxon>
        <taxon>Crotonoideae</taxon>
        <taxon>Manihoteae</taxon>
        <taxon>Manihot</taxon>
    </lineage>
</organism>
<dbReference type="AlphaFoldDB" id="A0A2C9WD68"/>
<evidence type="ECO:0000256" key="2">
    <source>
        <dbReference type="ARBA" id="ARBA00023121"/>
    </source>
</evidence>
<feature type="signal peptide" evidence="3">
    <location>
        <begin position="1"/>
        <end position="26"/>
    </location>
</feature>
<dbReference type="Proteomes" id="UP000091857">
    <property type="component" value="Chromosome 2"/>
</dbReference>
<dbReference type="InterPro" id="IPR016140">
    <property type="entry name" value="Bifunc_inhib/LTP/seed_store"/>
</dbReference>
<dbReference type="EMBL" id="CM004388">
    <property type="protein sequence ID" value="OAY57107.1"/>
    <property type="molecule type" value="Genomic_DNA"/>
</dbReference>
<evidence type="ECO:0000313" key="6">
    <source>
        <dbReference type="Proteomes" id="UP000091857"/>
    </source>
</evidence>
<dbReference type="PANTHER" id="PTHR33214:SF44">
    <property type="entry name" value="NON-SPECIFIC LIPID TRANSFER PROTEIN GPI-ANCHORED 33"/>
    <property type="match status" value="1"/>
</dbReference>
<dbReference type="PANTHER" id="PTHR33214">
    <property type="entry name" value="BIFUNCTIONAL INHIBITOR/LIPID-TRANSFER PROTEIN/SEED STORAGE 2S ALBUMIN SUPERFAMILY PROTEIN"/>
    <property type="match status" value="1"/>
</dbReference>
<dbReference type="Pfam" id="PF14368">
    <property type="entry name" value="LTP_2"/>
    <property type="match status" value="1"/>
</dbReference>
<evidence type="ECO:0000313" key="5">
    <source>
        <dbReference type="EMBL" id="OAY57107.1"/>
    </source>
</evidence>
<feature type="domain" description="Bifunctional inhibitor/plant lipid transfer protein/seed storage helical" evidence="4">
    <location>
        <begin position="37"/>
        <end position="94"/>
    </location>
</feature>
<comment type="caution">
    <text evidence="5">The sequence shown here is derived from an EMBL/GenBank/DDBJ whole genome shotgun (WGS) entry which is preliminary data.</text>
</comment>
<dbReference type="InterPro" id="IPR033872">
    <property type="entry name" value="nsLTP2"/>
</dbReference>
<proteinExistence type="predicted"/>
<protein>
    <recommendedName>
        <fullName evidence="4">Bifunctional inhibitor/plant lipid transfer protein/seed storage helical domain-containing protein</fullName>
    </recommendedName>
</protein>